<dbReference type="PANTHER" id="PTHR48207:SF3">
    <property type="entry name" value="SUCCINATE--HYDROXYMETHYLGLUTARATE COA-TRANSFERASE"/>
    <property type="match status" value="1"/>
</dbReference>
<dbReference type="SUPFAM" id="SSF89796">
    <property type="entry name" value="CoA-transferase family III (CaiB/BaiF)"/>
    <property type="match status" value="1"/>
</dbReference>
<dbReference type="Proteomes" id="UP000681027">
    <property type="component" value="Unassembled WGS sequence"/>
</dbReference>
<proteinExistence type="predicted"/>
<accession>A0ABS5NX92</accession>
<organism evidence="3 4">
    <name type="scientific">Cytobacillus citreus</name>
    <dbReference type="NCBI Taxonomy" id="2833586"/>
    <lineage>
        <taxon>Bacteria</taxon>
        <taxon>Bacillati</taxon>
        <taxon>Bacillota</taxon>
        <taxon>Bacilli</taxon>
        <taxon>Bacillales</taxon>
        <taxon>Bacillaceae</taxon>
        <taxon>Cytobacillus</taxon>
    </lineage>
</organism>
<protein>
    <submittedName>
        <fullName evidence="3">CoA transferase</fullName>
    </submittedName>
</protein>
<reference evidence="3 4" key="1">
    <citation type="submission" date="2021-05" db="EMBL/GenBank/DDBJ databases">
        <title>Novel Bacillus species.</title>
        <authorList>
            <person name="Liu G."/>
        </authorList>
    </citation>
    <scope>NUCLEOTIDE SEQUENCE [LARGE SCALE GENOMIC DNA]</scope>
    <source>
        <strain evidence="3 4">FJAT-49705</strain>
    </source>
</reference>
<name>A0ABS5NX92_9BACI</name>
<dbReference type="InterPro" id="IPR050483">
    <property type="entry name" value="CoA-transferase_III_domain"/>
</dbReference>
<feature type="region of interest" description="Disordered" evidence="2">
    <location>
        <begin position="1"/>
        <end position="21"/>
    </location>
</feature>
<gene>
    <name evidence="3" type="ORF">KHA94_19735</name>
</gene>
<keyword evidence="4" id="KW-1185">Reference proteome</keyword>
<evidence type="ECO:0000313" key="3">
    <source>
        <dbReference type="EMBL" id="MBS4192391.1"/>
    </source>
</evidence>
<dbReference type="Pfam" id="PF02515">
    <property type="entry name" value="CoA_transf_3"/>
    <property type="match status" value="1"/>
</dbReference>
<feature type="compositionally biased region" description="Polar residues" evidence="2">
    <location>
        <begin position="1"/>
        <end position="20"/>
    </location>
</feature>
<evidence type="ECO:0000313" key="4">
    <source>
        <dbReference type="Proteomes" id="UP000681027"/>
    </source>
</evidence>
<dbReference type="InterPro" id="IPR003673">
    <property type="entry name" value="CoA-Trfase_fam_III"/>
</dbReference>
<dbReference type="RefSeq" id="WP_213103801.1">
    <property type="nucleotide sequence ID" value="NZ_JAGYPM010000004.1"/>
</dbReference>
<evidence type="ECO:0000256" key="2">
    <source>
        <dbReference type="SAM" id="MobiDB-lite"/>
    </source>
</evidence>
<sequence>MSQEQQKAGNDRQSALQLNKPQGPLTGYRVLELGSTIAGPFCARLLADFGAEVIKVESPTGDPVRNMGRHADDVSLYAASILRNKRLISVDMKTIEGQNLVRELMNKVDIVIENFRPGTLERLGLDYEDITKDNPGLIMVRISGYGQSGPYSPRPGYGVTSEAVAGVRHMVGEPNLPPARVALAVTDHLTAVYAAFGSMMALVEREKTGKGQVIDASLYEAAFSLMEPHVPAFEQLGIVPKRVGAKLPNTAPNSLYPTKDGEYVLIAANNDAIFRRLTEAMGQPELADDPRYSTQKSRSVRVDEMDEIVSAWSTEHTGKEIESVLLEAAVPTARVYTIADIFDDPHFREREQLVKMPHEKFGKLTVIGVAPKLSATPGAVYQLGGEVGRDTRSVLVDLLGLNELRIAELESRNLIYSAEMVKQVHVGNGTRE</sequence>
<dbReference type="EMBL" id="JAGYPM010000004">
    <property type="protein sequence ID" value="MBS4192391.1"/>
    <property type="molecule type" value="Genomic_DNA"/>
</dbReference>
<dbReference type="GO" id="GO:0016740">
    <property type="term" value="F:transferase activity"/>
    <property type="evidence" value="ECO:0007669"/>
    <property type="project" value="UniProtKB-KW"/>
</dbReference>
<evidence type="ECO:0000256" key="1">
    <source>
        <dbReference type="ARBA" id="ARBA00022679"/>
    </source>
</evidence>
<dbReference type="InterPro" id="IPR023606">
    <property type="entry name" value="CoA-Trfase_III_dom_1_sf"/>
</dbReference>
<comment type="caution">
    <text evidence="3">The sequence shown here is derived from an EMBL/GenBank/DDBJ whole genome shotgun (WGS) entry which is preliminary data.</text>
</comment>
<dbReference type="Gene3D" id="3.30.1540.10">
    <property type="entry name" value="formyl-coa transferase, domain 3"/>
    <property type="match status" value="1"/>
</dbReference>
<keyword evidence="1 3" id="KW-0808">Transferase</keyword>
<dbReference type="PANTHER" id="PTHR48207">
    <property type="entry name" value="SUCCINATE--HYDROXYMETHYLGLUTARATE COA-TRANSFERASE"/>
    <property type="match status" value="1"/>
</dbReference>
<dbReference type="Gene3D" id="3.40.50.10540">
    <property type="entry name" value="Crotonobetainyl-coa:carnitine coa-transferase, domain 1"/>
    <property type="match status" value="1"/>
</dbReference>
<dbReference type="InterPro" id="IPR044855">
    <property type="entry name" value="CoA-Trfase_III_dom3_sf"/>
</dbReference>